<evidence type="ECO:0000313" key="12">
    <source>
        <dbReference type="Proteomes" id="UP001527202"/>
    </source>
</evidence>
<sequence>MVRNSLWLILFSLLILEGSLIHWLIPDSWQQSVRISSNFMLIIILYIGLYLNRHSALLYGLGFGLLHDFVYFGHILGVYSFGFGLVGYVAGLLPRRQTNLIFTTLMTMGVGVLIFEIIKFGINRLFNIVTVNFQFAFTHIMLPSVLFNMLFALAVYIPMRKLMEALQGQGSRAKH</sequence>
<organism evidence="10 11">
    <name type="scientific">Paenibacillus chitinolyticus</name>
    <dbReference type="NCBI Taxonomy" id="79263"/>
    <lineage>
        <taxon>Bacteria</taxon>
        <taxon>Bacillati</taxon>
        <taxon>Bacillota</taxon>
        <taxon>Bacilli</taxon>
        <taxon>Bacillales</taxon>
        <taxon>Paenibacillaceae</taxon>
        <taxon>Paenibacillus</taxon>
    </lineage>
</organism>
<evidence type="ECO:0000256" key="2">
    <source>
        <dbReference type="ARBA" id="ARBA00007776"/>
    </source>
</evidence>
<evidence type="ECO:0000313" key="10">
    <source>
        <dbReference type="EMBL" id="QAV20654.1"/>
    </source>
</evidence>
<feature type="transmembrane region" description="Helical" evidence="8">
    <location>
        <begin position="32"/>
        <end position="51"/>
    </location>
</feature>
<dbReference type="EMBL" id="CP026520">
    <property type="protein sequence ID" value="QAV20654.1"/>
    <property type="molecule type" value="Genomic_DNA"/>
</dbReference>
<dbReference type="EMBL" id="JAMDMJ010000022">
    <property type="protein sequence ID" value="MCY9597450.1"/>
    <property type="molecule type" value="Genomic_DNA"/>
</dbReference>
<comment type="similarity">
    <text evidence="2">Belongs to the MreD family.</text>
</comment>
<dbReference type="GO" id="GO:0005886">
    <property type="term" value="C:plasma membrane"/>
    <property type="evidence" value="ECO:0007669"/>
    <property type="project" value="UniProtKB-SubCell"/>
</dbReference>
<feature type="transmembrane region" description="Helical" evidence="8">
    <location>
        <begin position="71"/>
        <end position="93"/>
    </location>
</feature>
<feature type="transmembrane region" description="Helical" evidence="8">
    <location>
        <begin position="100"/>
        <end position="122"/>
    </location>
</feature>
<dbReference type="Pfam" id="PF04093">
    <property type="entry name" value="MreD"/>
    <property type="match status" value="1"/>
</dbReference>
<protein>
    <submittedName>
        <fullName evidence="10">Rod shape-determining protein MreD</fullName>
    </submittedName>
</protein>
<evidence type="ECO:0000256" key="1">
    <source>
        <dbReference type="ARBA" id="ARBA00004651"/>
    </source>
</evidence>
<keyword evidence="3" id="KW-1003">Cell membrane</keyword>
<reference evidence="9 12" key="2">
    <citation type="submission" date="2022-05" db="EMBL/GenBank/DDBJ databases">
        <title>Genome Sequencing of Bee-Associated Microbes.</title>
        <authorList>
            <person name="Dunlap C."/>
        </authorList>
    </citation>
    <scope>NUCLEOTIDE SEQUENCE [LARGE SCALE GENOMIC DNA]</scope>
    <source>
        <strain evidence="9 12">NRRL B-23120</strain>
    </source>
</reference>
<evidence type="ECO:0000313" key="9">
    <source>
        <dbReference type="EMBL" id="MCY9597450.1"/>
    </source>
</evidence>
<reference evidence="10 11" key="1">
    <citation type="submission" date="2018-01" db="EMBL/GenBank/DDBJ databases">
        <title>The whole genome sequencing and assembly of Paenibacillus chitinolyticus KCCM 41400 strain.</title>
        <authorList>
            <person name="Kim J.-Y."/>
            <person name="Park M.-K."/>
            <person name="Lee Y.-J."/>
            <person name="Yi H."/>
            <person name="Bahn Y.-S."/>
            <person name="Kim J.F."/>
            <person name="Lee D.-W."/>
        </authorList>
    </citation>
    <scope>NUCLEOTIDE SEQUENCE [LARGE SCALE GENOMIC DNA]</scope>
    <source>
        <strain evidence="10 11">KCCM 41400</strain>
    </source>
</reference>
<name>A0A410X216_9BACL</name>
<dbReference type="AlphaFoldDB" id="A0A410X216"/>
<keyword evidence="5" id="KW-0133">Cell shape</keyword>
<feature type="transmembrane region" description="Helical" evidence="8">
    <location>
        <begin position="134"/>
        <end position="157"/>
    </location>
</feature>
<evidence type="ECO:0000256" key="7">
    <source>
        <dbReference type="ARBA" id="ARBA00023136"/>
    </source>
</evidence>
<dbReference type="GeneID" id="95377941"/>
<dbReference type="Proteomes" id="UP000288943">
    <property type="component" value="Chromosome"/>
</dbReference>
<dbReference type="NCBIfam" id="TIGR03426">
    <property type="entry name" value="shape_MreD"/>
    <property type="match status" value="1"/>
</dbReference>
<evidence type="ECO:0000256" key="8">
    <source>
        <dbReference type="SAM" id="Phobius"/>
    </source>
</evidence>
<dbReference type="OrthoDB" id="2678464at2"/>
<gene>
    <name evidence="10" type="primary">mreD</name>
    <name evidence="9" type="ORF">M5X16_16940</name>
    <name evidence="10" type="ORF">PC41400_24410</name>
</gene>
<proteinExistence type="inferred from homology"/>
<keyword evidence="4 8" id="KW-0812">Transmembrane</keyword>
<evidence type="ECO:0000313" key="11">
    <source>
        <dbReference type="Proteomes" id="UP000288943"/>
    </source>
</evidence>
<keyword evidence="12" id="KW-1185">Reference proteome</keyword>
<evidence type="ECO:0000256" key="6">
    <source>
        <dbReference type="ARBA" id="ARBA00022989"/>
    </source>
</evidence>
<feature type="transmembrane region" description="Helical" evidence="8">
    <location>
        <begin position="6"/>
        <end position="25"/>
    </location>
</feature>
<dbReference type="InterPro" id="IPR007227">
    <property type="entry name" value="Cell_shape_determining_MreD"/>
</dbReference>
<dbReference type="Proteomes" id="UP001527202">
    <property type="component" value="Unassembled WGS sequence"/>
</dbReference>
<dbReference type="RefSeq" id="WP_042230461.1">
    <property type="nucleotide sequence ID" value="NZ_CP026520.1"/>
</dbReference>
<evidence type="ECO:0000256" key="5">
    <source>
        <dbReference type="ARBA" id="ARBA00022960"/>
    </source>
</evidence>
<dbReference type="KEGG" id="pchi:PC41400_24410"/>
<keyword evidence="7 8" id="KW-0472">Membrane</keyword>
<comment type="subcellular location">
    <subcellularLocation>
        <location evidence="1">Cell membrane</location>
        <topology evidence="1">Multi-pass membrane protein</topology>
    </subcellularLocation>
</comment>
<accession>A0A410X216</accession>
<evidence type="ECO:0000256" key="3">
    <source>
        <dbReference type="ARBA" id="ARBA00022475"/>
    </source>
</evidence>
<dbReference type="GO" id="GO:0008360">
    <property type="term" value="P:regulation of cell shape"/>
    <property type="evidence" value="ECO:0007669"/>
    <property type="project" value="UniProtKB-KW"/>
</dbReference>
<keyword evidence="6 8" id="KW-1133">Transmembrane helix</keyword>
<evidence type="ECO:0000256" key="4">
    <source>
        <dbReference type="ARBA" id="ARBA00022692"/>
    </source>
</evidence>